<sequence length="445" mass="50477">MQQSQPPKRFASVAGLGAPSIILATSVTIGMSRAGEPLESDAIKKQRVETKVTPEQNESNTGMDDMEEELDSLFDFSEVRDDFEVGYESGSDEENDGDDFDESASESGSIHSVNSSNWASDTESIIDPVVVVEYIVDTRVVAKRTRGTQKTALSTNAEAIKKQKQRAKKRLMTLNPIALPTRLAPVEYNLIRGESIQELPLEPDEFERIHRENRMILLHLKTLALDILASKKACLHTIIVYFAGFALIFEMLEWLIDSYPSMSDQLCIDVLAESFLTQLQTPGLSTWMALRRSFRLYFEISIRLITDMKKTISKAEVTGTPTDNFKKLLAQYERFWKHPEANSNGMDMLREWGEMPMERRTAVSIGEHGSKQSIARHTQAIFIIIKISRCCENLKYDEDRSGMSIIGRQIKAKVGKSYKIHDTDRQRNKKHASMTNAQRLDVLKW</sequence>
<feature type="region of interest" description="Disordered" evidence="1">
    <location>
        <begin position="87"/>
        <end position="117"/>
    </location>
</feature>
<dbReference type="Proteomes" id="UP000193642">
    <property type="component" value="Unassembled WGS sequence"/>
</dbReference>
<reference evidence="2 3" key="1">
    <citation type="submission" date="2016-07" db="EMBL/GenBank/DDBJ databases">
        <title>Pervasive Adenine N6-methylation of Active Genes in Fungi.</title>
        <authorList>
            <consortium name="DOE Joint Genome Institute"/>
            <person name="Mondo S.J."/>
            <person name="Dannebaum R.O."/>
            <person name="Kuo R.C."/>
            <person name="Labutti K."/>
            <person name="Haridas S."/>
            <person name="Kuo A."/>
            <person name="Salamov A."/>
            <person name="Ahrendt S.R."/>
            <person name="Lipzen A."/>
            <person name="Sullivan W."/>
            <person name="Andreopoulos W.B."/>
            <person name="Clum A."/>
            <person name="Lindquist E."/>
            <person name="Daum C."/>
            <person name="Ramamoorthy G.K."/>
            <person name="Gryganskyi A."/>
            <person name="Culley D."/>
            <person name="Magnuson J.K."/>
            <person name="James T.Y."/>
            <person name="O'Malley M.A."/>
            <person name="Stajich J.E."/>
            <person name="Spatafora J.W."/>
            <person name="Visel A."/>
            <person name="Grigoriev I.V."/>
        </authorList>
    </citation>
    <scope>NUCLEOTIDE SEQUENCE [LARGE SCALE GENOMIC DNA]</scope>
    <source>
        <strain evidence="2 3">JEL800</strain>
    </source>
</reference>
<feature type="compositionally biased region" description="Polar residues" evidence="1">
    <location>
        <begin position="105"/>
        <end position="117"/>
    </location>
</feature>
<feature type="compositionally biased region" description="Polar residues" evidence="1">
    <location>
        <begin position="53"/>
        <end position="62"/>
    </location>
</feature>
<comment type="caution">
    <text evidence="2">The sequence shown here is derived from an EMBL/GenBank/DDBJ whole genome shotgun (WGS) entry which is preliminary data.</text>
</comment>
<dbReference type="EMBL" id="MCGO01000037">
    <property type="protein sequence ID" value="ORY39885.1"/>
    <property type="molecule type" value="Genomic_DNA"/>
</dbReference>
<organism evidence="2 3">
    <name type="scientific">Rhizoclosmatium globosum</name>
    <dbReference type="NCBI Taxonomy" id="329046"/>
    <lineage>
        <taxon>Eukaryota</taxon>
        <taxon>Fungi</taxon>
        <taxon>Fungi incertae sedis</taxon>
        <taxon>Chytridiomycota</taxon>
        <taxon>Chytridiomycota incertae sedis</taxon>
        <taxon>Chytridiomycetes</taxon>
        <taxon>Chytridiales</taxon>
        <taxon>Chytriomycetaceae</taxon>
        <taxon>Rhizoclosmatium</taxon>
    </lineage>
</organism>
<gene>
    <name evidence="2" type="ORF">BCR33DRAFT_787858</name>
</gene>
<accession>A0A1Y2C0P6</accession>
<keyword evidence="3" id="KW-1185">Reference proteome</keyword>
<dbReference type="AlphaFoldDB" id="A0A1Y2C0P6"/>
<evidence type="ECO:0000256" key="1">
    <source>
        <dbReference type="SAM" id="MobiDB-lite"/>
    </source>
</evidence>
<proteinExistence type="predicted"/>
<name>A0A1Y2C0P6_9FUNG</name>
<evidence type="ECO:0000313" key="3">
    <source>
        <dbReference type="Proteomes" id="UP000193642"/>
    </source>
</evidence>
<feature type="compositionally biased region" description="Acidic residues" evidence="1">
    <location>
        <begin position="90"/>
        <end position="104"/>
    </location>
</feature>
<feature type="compositionally biased region" description="Basic and acidic residues" evidence="1">
    <location>
        <begin position="41"/>
        <end position="52"/>
    </location>
</feature>
<evidence type="ECO:0000313" key="2">
    <source>
        <dbReference type="EMBL" id="ORY39885.1"/>
    </source>
</evidence>
<protein>
    <submittedName>
        <fullName evidence="2">Uncharacterized protein</fullName>
    </submittedName>
</protein>
<feature type="region of interest" description="Disordered" evidence="1">
    <location>
        <begin position="34"/>
        <end position="65"/>
    </location>
</feature>